<comment type="caution">
    <text evidence="3">The sequence shown here is derived from an EMBL/GenBank/DDBJ whole genome shotgun (WGS) entry which is preliminary data.</text>
</comment>
<reference evidence="3" key="1">
    <citation type="submission" date="2016-06" db="EMBL/GenBank/DDBJ databases">
        <title>Draft Genome sequence of the fungus Inonotus baumii.</title>
        <authorList>
            <person name="Zhu H."/>
            <person name="Lin W."/>
        </authorList>
    </citation>
    <scope>NUCLEOTIDE SEQUENCE</scope>
    <source>
        <strain evidence="3">821</strain>
    </source>
</reference>
<name>A0A9Q5N3Z8_SANBA</name>
<dbReference type="EMBL" id="LNZH02000213">
    <property type="protein sequence ID" value="OCB84856.1"/>
    <property type="molecule type" value="Genomic_DNA"/>
</dbReference>
<dbReference type="Proteomes" id="UP000757232">
    <property type="component" value="Unassembled WGS sequence"/>
</dbReference>
<feature type="coiled-coil region" evidence="1">
    <location>
        <begin position="36"/>
        <end position="70"/>
    </location>
</feature>
<evidence type="ECO:0000313" key="4">
    <source>
        <dbReference type="Proteomes" id="UP000757232"/>
    </source>
</evidence>
<organism evidence="3 4">
    <name type="scientific">Sanghuangporus baumii</name>
    <name type="common">Phellinus baumii</name>
    <dbReference type="NCBI Taxonomy" id="108892"/>
    <lineage>
        <taxon>Eukaryota</taxon>
        <taxon>Fungi</taxon>
        <taxon>Dikarya</taxon>
        <taxon>Basidiomycota</taxon>
        <taxon>Agaricomycotina</taxon>
        <taxon>Agaricomycetes</taxon>
        <taxon>Hymenochaetales</taxon>
        <taxon>Hymenochaetaceae</taxon>
        <taxon>Sanghuangporus</taxon>
    </lineage>
</organism>
<feature type="coiled-coil region" evidence="1">
    <location>
        <begin position="116"/>
        <end position="147"/>
    </location>
</feature>
<evidence type="ECO:0000313" key="3">
    <source>
        <dbReference type="EMBL" id="OCB84856.1"/>
    </source>
</evidence>
<protein>
    <submittedName>
        <fullName evidence="3">Uncharacterized protein</fullName>
    </submittedName>
</protein>
<evidence type="ECO:0000256" key="2">
    <source>
        <dbReference type="SAM" id="MobiDB-lite"/>
    </source>
</evidence>
<gene>
    <name evidence="3" type="ORF">A7U60_g8077</name>
</gene>
<evidence type="ECO:0000256" key="1">
    <source>
        <dbReference type="SAM" id="Coils"/>
    </source>
</evidence>
<sequence>MSELKDLTITLEERNEKFMKQLRTSRKTQKFITNRLLKASSRASNALRELRSARRKYKYLREQYSAIQDENQQSVDSLLKTETKLTDLESYVLQASLKSQSLEYTNRAMFDTITGVKSLEDRVQCLTDEKTNQQRSYEQKLLNLQQETDSFRYKCHTLASQLSRTHQQIDQLKVFKKEAREAVQLTQEGFYKPEIRSLVRRLVSFGIPLTKCGTVLGLFIEVLGKVVQLDVSKIRIPSIRTVGRFIGEASVASKLQTAVELKESESFTSGGDGTTNKSQNFDSLHYNIQFAETGQTDKLTQNLTRHVRFGNLRLAENHRSSTQVHGETEYMEEVVDLFNQSPLAVHESEPPLSTSFLAMKYHGTHGDHAEDQKAKHRLLASWKEEMTLRGMGAKYLNSLEVDERYTLVLENVTLRLTSPIHLFLKTLPFNLAWGLGGLSVWESMNIEAQKEKELSMMNELTESLAHRTLGTLPKDKRRRLKMFVWTGCGMHKDLNAVKGGEAAMREEWKTHDISPVLFANKDNAAILELAEEEDGLDDEDERSSRAATAAEKRAREVTKCGGFQIGRLTGSLVNDKDDKKDTTNTRYSSYLDSAAETLAHHDLYTGFMKFIEFHKEKPGLNNLESNVQKGLNDPPTLTELACLALYREAVSVPYIRSIRGTSLEDVNGLELGPQLKKVRLYSARIYCIGTYSSLDCLQQVQAHIRKLIDDPQIILSPSSSPQEATLCGNEDWDRPDTISAIRVFIADDKLPKLKELFKAFLRGALQTWERFSAEFNDDGTIAALTEGERQLAWMPATNDANEGALGSYRVFARKNPNGSIKLFNSLFRYRRNGTETFIQEKLTDIEHHRFLMKRARVEDEMGQDRKRRREVAEAIVRESNEKQEKRTVFYQKRQARDEELRGLTIELNPETIQSMKGADLKNQLDKLRKYKNNILKIPADGDVKKNPTRIQALLCVLQENLELVTEAAGETSSAAFSSKPMRRSHRNPLGPLPLPNS</sequence>
<keyword evidence="4" id="KW-1185">Reference proteome</keyword>
<proteinExistence type="predicted"/>
<feature type="region of interest" description="Disordered" evidence="2">
    <location>
        <begin position="972"/>
        <end position="997"/>
    </location>
</feature>
<accession>A0A9Q5N3Z8</accession>
<dbReference type="AlphaFoldDB" id="A0A9Q5N3Z8"/>
<keyword evidence="1" id="KW-0175">Coiled coil</keyword>
<dbReference type="OrthoDB" id="2751128at2759"/>